<keyword evidence="3" id="KW-1185">Reference proteome</keyword>
<dbReference type="Proteomes" id="UP001175271">
    <property type="component" value="Unassembled WGS sequence"/>
</dbReference>
<proteinExistence type="predicted"/>
<feature type="region of interest" description="Disordered" evidence="1">
    <location>
        <begin position="410"/>
        <end position="442"/>
    </location>
</feature>
<feature type="compositionally biased region" description="Basic and acidic residues" evidence="1">
    <location>
        <begin position="91"/>
        <end position="110"/>
    </location>
</feature>
<evidence type="ECO:0000313" key="2">
    <source>
        <dbReference type="EMBL" id="KAK0394262.1"/>
    </source>
</evidence>
<feature type="compositionally biased region" description="Basic and acidic residues" evidence="1">
    <location>
        <begin position="13"/>
        <end position="24"/>
    </location>
</feature>
<gene>
    <name evidence="2" type="ORF">QR680_000659</name>
</gene>
<sequence>MVSRSSRMKRKRNEAVQQRERDMADALNNPPEPRVKVEQLLPSEEPPQPHMVESSVSDDQQDTVHDAPFPHEIKTEPLEDGDQMVSQTEGPNDHIDVMGDGAEPRVKVDSEEPPQPQIVEPSMDEASNVMNGNPFPVEIKTEPLDDEYESAVAPPAETNERIDVVGDPQGDVKMEAFSDGEQSPQPPQIEEPTEMNGTAFPVEVKTEPPEYVEEPMEPYPETNEDVDVVGDDPEGPTKMEALSDGEQTPQPLIEDSNNNAVATEESQFPVDNIKIEPMDDEPAVVPEIEGPNAASGLVKQEIDHVDVLLNQRQTKVMSEFEVFYAFLSDQLDDFDEEHRMLAKRMIIMLATQIYNDIPQIEMRNASLLSIIQSSSQQVPAPSGLSAAHSANLLGAGVTGVDLNGDKVGAQGIPGRIGPAPQKAKRATKQKTKARKQKATRVTPTPALDKRILLPRTAKKSMDYSCW</sequence>
<name>A0AA39LEG8_9BILA</name>
<dbReference type="EMBL" id="JAUCMV010000005">
    <property type="protein sequence ID" value="KAK0394262.1"/>
    <property type="molecule type" value="Genomic_DNA"/>
</dbReference>
<organism evidence="2 3">
    <name type="scientific">Steinernema hermaphroditum</name>
    <dbReference type="NCBI Taxonomy" id="289476"/>
    <lineage>
        <taxon>Eukaryota</taxon>
        <taxon>Metazoa</taxon>
        <taxon>Ecdysozoa</taxon>
        <taxon>Nematoda</taxon>
        <taxon>Chromadorea</taxon>
        <taxon>Rhabditida</taxon>
        <taxon>Tylenchina</taxon>
        <taxon>Panagrolaimomorpha</taxon>
        <taxon>Strongyloidoidea</taxon>
        <taxon>Steinernematidae</taxon>
        <taxon>Steinernema</taxon>
    </lineage>
</organism>
<feature type="compositionally biased region" description="Basic residues" evidence="1">
    <location>
        <begin position="422"/>
        <end position="438"/>
    </location>
</feature>
<accession>A0AA39LEG8</accession>
<feature type="region of interest" description="Disordered" evidence="1">
    <location>
        <begin position="1"/>
        <end position="139"/>
    </location>
</feature>
<comment type="caution">
    <text evidence="2">The sequence shown here is derived from an EMBL/GenBank/DDBJ whole genome shotgun (WGS) entry which is preliminary data.</text>
</comment>
<feature type="region of interest" description="Disordered" evidence="1">
    <location>
        <begin position="170"/>
        <end position="198"/>
    </location>
</feature>
<protein>
    <submittedName>
        <fullName evidence="2">Uncharacterized protein</fullName>
    </submittedName>
</protein>
<evidence type="ECO:0000256" key="1">
    <source>
        <dbReference type="SAM" id="MobiDB-lite"/>
    </source>
</evidence>
<dbReference type="AlphaFoldDB" id="A0AA39LEG8"/>
<evidence type="ECO:0000313" key="3">
    <source>
        <dbReference type="Proteomes" id="UP001175271"/>
    </source>
</evidence>
<reference evidence="2" key="1">
    <citation type="submission" date="2023-06" db="EMBL/GenBank/DDBJ databases">
        <title>Genomic analysis of the entomopathogenic nematode Steinernema hermaphroditum.</title>
        <authorList>
            <person name="Schwarz E.M."/>
            <person name="Heppert J.K."/>
            <person name="Baniya A."/>
            <person name="Schwartz H.T."/>
            <person name="Tan C.-H."/>
            <person name="Antoshechkin I."/>
            <person name="Sternberg P.W."/>
            <person name="Goodrich-Blair H."/>
            <person name="Dillman A.R."/>
        </authorList>
    </citation>
    <scope>NUCLEOTIDE SEQUENCE</scope>
    <source>
        <strain evidence="2">PS9179</strain>
        <tissue evidence="2">Whole animal</tissue>
    </source>
</reference>
<feature type="compositionally biased region" description="Basic residues" evidence="1">
    <location>
        <begin position="1"/>
        <end position="12"/>
    </location>
</feature>
<feature type="compositionally biased region" description="Basic and acidic residues" evidence="1">
    <location>
        <begin position="62"/>
        <end position="77"/>
    </location>
</feature>